<dbReference type="EMBL" id="CM042891">
    <property type="protein sequence ID" value="KAI4303779.1"/>
    <property type="molecule type" value="Genomic_DNA"/>
</dbReference>
<keyword evidence="2" id="KW-1185">Reference proteome</keyword>
<comment type="caution">
    <text evidence="1">The sequence shown here is derived from an EMBL/GenBank/DDBJ whole genome shotgun (WGS) entry which is preliminary data.</text>
</comment>
<dbReference type="Proteomes" id="UP001057402">
    <property type="component" value="Chromosome 12"/>
</dbReference>
<organism evidence="1 2">
    <name type="scientific">Melastoma candidum</name>
    <dbReference type="NCBI Taxonomy" id="119954"/>
    <lineage>
        <taxon>Eukaryota</taxon>
        <taxon>Viridiplantae</taxon>
        <taxon>Streptophyta</taxon>
        <taxon>Embryophyta</taxon>
        <taxon>Tracheophyta</taxon>
        <taxon>Spermatophyta</taxon>
        <taxon>Magnoliopsida</taxon>
        <taxon>eudicotyledons</taxon>
        <taxon>Gunneridae</taxon>
        <taxon>Pentapetalae</taxon>
        <taxon>rosids</taxon>
        <taxon>malvids</taxon>
        <taxon>Myrtales</taxon>
        <taxon>Melastomataceae</taxon>
        <taxon>Melastomatoideae</taxon>
        <taxon>Melastomateae</taxon>
        <taxon>Melastoma</taxon>
    </lineage>
</organism>
<name>A0ACB9L389_9MYRT</name>
<accession>A0ACB9L389</accession>
<gene>
    <name evidence="1" type="ORF">MLD38_039373</name>
</gene>
<protein>
    <submittedName>
        <fullName evidence="1">Uncharacterized protein</fullName>
    </submittedName>
</protein>
<evidence type="ECO:0000313" key="1">
    <source>
        <dbReference type="EMBL" id="KAI4303779.1"/>
    </source>
</evidence>
<proteinExistence type="predicted"/>
<sequence length="498" mass="56494">MIPKLSLLSSFRRVSDTQGVNLLHCRFCSGSGAVDSQGEIGDICSVVAAQIGGLDDLELRLDRFGDRLRSSDVSRVIDRCRGEAHDRRLLRFFSWARGKLGCGLGDGDFNHAIRVFAEKKDHVAMGILMSDLTKDGRELDKHTFGVVVDVLVRLGREDEALGIFKNLERFSCPQDSETVVSIVTALCSKGHAKKAEGVLRHHRSKLQDRALACVYKCLLHGWCVKVDPKEARRIIKEMRLSGIMLDIFCFNTFLKCLCEKNLKKNPSGLVPEALNVMMEMRSYNIIPNNISYNVLLSCLGRARRVKESCRVLDLMMKSGCDPDWSSYYLVVRTLYLSGRFGKGNEMVDEMIGRGLLPDHKFYYHLVRVLCGVDRVNHALELFKQMKRSSGGGYGPIYEILIPKLGREGDFTAARELWDEAESMGIALCCSRDLLSPEFTEVFKPTRKAEAIKLSVGLTEKPRRRKPVKLRSRPKRRHRRVKPKLKLKRKWNKTKTRSA</sequence>
<evidence type="ECO:0000313" key="2">
    <source>
        <dbReference type="Proteomes" id="UP001057402"/>
    </source>
</evidence>
<reference evidence="2" key="1">
    <citation type="journal article" date="2023" name="Front. Plant Sci.">
        <title>Chromosomal-level genome assembly of Melastoma candidum provides insights into trichome evolution.</title>
        <authorList>
            <person name="Zhong Y."/>
            <person name="Wu W."/>
            <person name="Sun C."/>
            <person name="Zou P."/>
            <person name="Liu Y."/>
            <person name="Dai S."/>
            <person name="Zhou R."/>
        </authorList>
    </citation>
    <scope>NUCLEOTIDE SEQUENCE [LARGE SCALE GENOMIC DNA]</scope>
</reference>